<evidence type="ECO:0000313" key="2">
    <source>
        <dbReference type="Proteomes" id="UP000295146"/>
    </source>
</evidence>
<keyword evidence="2" id="KW-1185">Reference proteome</keyword>
<proteinExistence type="predicted"/>
<gene>
    <name evidence="1" type="ORF">EV653_0512</name>
</gene>
<dbReference type="AlphaFoldDB" id="A0A4R8CI00"/>
<dbReference type="RefSeq" id="WP_134097541.1">
    <property type="nucleotide sequence ID" value="NZ_SODP01000001.1"/>
</dbReference>
<sequence>MSIRPLSVPGGASRRFATDHALLDLFADIMSARAADRQARGLRRTDAPSRSDANRLSLSLDAYANALEQYRLPVPPVIRDELRLRRGLPS</sequence>
<accession>A0A4R8CI00</accession>
<evidence type="ECO:0000313" key="1">
    <source>
        <dbReference type="EMBL" id="TDW75385.1"/>
    </source>
</evidence>
<name>A0A4R8CI00_9ACTN</name>
<dbReference type="OrthoDB" id="3828823at2"/>
<dbReference type="EMBL" id="SODP01000001">
    <property type="protein sequence ID" value="TDW75385.1"/>
    <property type="molecule type" value="Genomic_DNA"/>
</dbReference>
<organism evidence="1 2">
    <name type="scientific">Kribbella pratensis</name>
    <dbReference type="NCBI Taxonomy" id="2512112"/>
    <lineage>
        <taxon>Bacteria</taxon>
        <taxon>Bacillati</taxon>
        <taxon>Actinomycetota</taxon>
        <taxon>Actinomycetes</taxon>
        <taxon>Propionibacteriales</taxon>
        <taxon>Kribbellaceae</taxon>
        <taxon>Kribbella</taxon>
    </lineage>
</organism>
<dbReference type="Proteomes" id="UP000295146">
    <property type="component" value="Unassembled WGS sequence"/>
</dbReference>
<protein>
    <submittedName>
        <fullName evidence="1">Uncharacterized protein</fullName>
    </submittedName>
</protein>
<comment type="caution">
    <text evidence="1">The sequence shown here is derived from an EMBL/GenBank/DDBJ whole genome shotgun (WGS) entry which is preliminary data.</text>
</comment>
<reference evidence="1 2" key="1">
    <citation type="submission" date="2019-03" db="EMBL/GenBank/DDBJ databases">
        <title>Genomic Encyclopedia of Type Strains, Phase III (KMG-III): the genomes of soil and plant-associated and newly described type strains.</title>
        <authorList>
            <person name="Whitman W."/>
        </authorList>
    </citation>
    <scope>NUCLEOTIDE SEQUENCE [LARGE SCALE GENOMIC DNA]</scope>
    <source>
        <strain evidence="1 2">VKM Ac-2573</strain>
    </source>
</reference>